<dbReference type="HAMAP" id="MF_00528">
    <property type="entry name" value="Maf"/>
    <property type="match status" value="1"/>
</dbReference>
<comment type="subcellular location">
    <subcellularLocation>
        <location evidence="1 9">Cytoplasm</location>
    </subcellularLocation>
</comment>
<evidence type="ECO:0000256" key="5">
    <source>
        <dbReference type="ARBA" id="ARBA00050213"/>
    </source>
</evidence>
<reference evidence="10 11" key="1">
    <citation type="submission" date="2016-10" db="EMBL/GenBank/DDBJ databases">
        <authorList>
            <person name="de Groot N.N."/>
        </authorList>
    </citation>
    <scope>NUCLEOTIDE SEQUENCE [LARGE SCALE GENOMIC DNA]</scope>
    <source>
        <strain evidence="10">MBHS1</strain>
    </source>
</reference>
<feature type="site" description="Important for substrate specificity" evidence="9">
    <location>
        <position position="20"/>
    </location>
</feature>
<comment type="caution">
    <text evidence="9">Lacks conserved residue(s) required for the propagation of feature annotation.</text>
</comment>
<organism evidence="10 11">
    <name type="scientific">Candidatus Venteria ishoeyi</name>
    <dbReference type="NCBI Taxonomy" id="1899563"/>
    <lineage>
        <taxon>Bacteria</taxon>
        <taxon>Pseudomonadati</taxon>
        <taxon>Pseudomonadota</taxon>
        <taxon>Gammaproteobacteria</taxon>
        <taxon>Thiotrichales</taxon>
        <taxon>Thiotrichaceae</taxon>
        <taxon>Venteria</taxon>
    </lineage>
</organism>
<dbReference type="PANTHER" id="PTHR43213">
    <property type="entry name" value="BIFUNCTIONAL DTTP/UTP PYROPHOSPHATASE/METHYLTRANSFERASE PROTEIN-RELATED"/>
    <property type="match status" value="1"/>
</dbReference>
<evidence type="ECO:0000256" key="8">
    <source>
        <dbReference type="ARBA" id="ARBA00068163"/>
    </source>
</evidence>
<feature type="site" description="Important for substrate specificity" evidence="9">
    <location>
        <position position="78"/>
    </location>
</feature>
<evidence type="ECO:0000313" key="10">
    <source>
        <dbReference type="EMBL" id="SEH07421.1"/>
    </source>
</evidence>
<dbReference type="FunFam" id="3.90.950.10:FF:000005">
    <property type="entry name" value="7-methyl-GTP pyrophosphatase"/>
    <property type="match status" value="1"/>
</dbReference>
<dbReference type="NCBIfam" id="TIGR00172">
    <property type="entry name" value="maf"/>
    <property type="match status" value="1"/>
</dbReference>
<evidence type="ECO:0000256" key="6">
    <source>
        <dbReference type="ARBA" id="ARBA00053369"/>
    </source>
</evidence>
<dbReference type="InterPro" id="IPR029001">
    <property type="entry name" value="ITPase-like_fam"/>
</dbReference>
<dbReference type="PIRSF" id="PIRSF006305">
    <property type="entry name" value="Maf"/>
    <property type="match status" value="1"/>
</dbReference>
<evidence type="ECO:0000256" key="3">
    <source>
        <dbReference type="ARBA" id="ARBA00022801"/>
    </source>
</evidence>
<dbReference type="OrthoDB" id="9813694at2"/>
<keyword evidence="4 9" id="KW-0546">Nucleotide metabolism</keyword>
<comment type="similarity">
    <text evidence="7 9">Belongs to the Maf family. YceF subfamily.</text>
</comment>
<dbReference type="EC" id="3.6.1.-" evidence="9"/>
<dbReference type="PANTHER" id="PTHR43213:SF10">
    <property type="entry name" value="7-METHYL-GTP PYROPHOSPHATASE"/>
    <property type="match status" value="1"/>
</dbReference>
<dbReference type="GO" id="GO:0047429">
    <property type="term" value="F:nucleoside triphosphate diphosphatase activity"/>
    <property type="evidence" value="ECO:0007669"/>
    <property type="project" value="InterPro"/>
</dbReference>
<keyword evidence="11" id="KW-1185">Reference proteome</keyword>
<dbReference type="CDD" id="cd00555">
    <property type="entry name" value="Maf"/>
    <property type="match status" value="1"/>
</dbReference>
<evidence type="ECO:0000256" key="2">
    <source>
        <dbReference type="ARBA" id="ARBA00022490"/>
    </source>
</evidence>
<gene>
    <name evidence="10" type="primary">yceF</name>
    <name evidence="10" type="ORF">MBHS_03296</name>
</gene>
<feature type="site" description="Important for substrate specificity" evidence="9">
    <location>
        <position position="162"/>
    </location>
</feature>
<dbReference type="RefSeq" id="WP_103921073.1">
    <property type="nucleotide sequence ID" value="NZ_FMSV02000530.1"/>
</dbReference>
<sequence length="200" mass="22154">MSLITEKNKPTLVLASTSPFRKTVLERLHLSFELFAPNIDESAKPGEKPEALVQRLAKEKAMKAKEHYDHALSIGSDQMAVVGDTILGKPGCHDRAVEQLRMASGRQVDFLTGLCLYNTATGESQTDIVVFSVHFRQLQDVQIERYLQKDKPYHCSGSFKSEGFGIALLDKMEGTDPTAVIGLPLIRLVRMLENAGLQVI</sequence>
<dbReference type="Gene3D" id="3.90.950.10">
    <property type="match status" value="1"/>
</dbReference>
<protein>
    <recommendedName>
        <fullName evidence="8 9">7-methyl-GTP pyrophosphatase</fullName>
        <shortName evidence="9">m(7)GTP pyrophosphatase</shortName>
        <ecNumber evidence="9">3.6.1.-</ecNumber>
    </recommendedName>
</protein>
<accession>A0A1H6FDE4</accession>
<dbReference type="InterPro" id="IPR003697">
    <property type="entry name" value="Maf-like"/>
</dbReference>
<dbReference type="AlphaFoldDB" id="A0A1H6FDE4"/>
<evidence type="ECO:0000256" key="1">
    <source>
        <dbReference type="ARBA" id="ARBA00004496"/>
    </source>
</evidence>
<evidence type="ECO:0000256" key="7">
    <source>
        <dbReference type="ARBA" id="ARBA00060749"/>
    </source>
</evidence>
<comment type="cofactor">
    <cofactor evidence="9">
        <name>a divalent metal cation</name>
        <dbReference type="ChEBI" id="CHEBI:60240"/>
    </cofactor>
</comment>
<dbReference type="SUPFAM" id="SSF52972">
    <property type="entry name" value="ITPase-like"/>
    <property type="match status" value="1"/>
</dbReference>
<proteinExistence type="inferred from homology"/>
<evidence type="ECO:0000256" key="9">
    <source>
        <dbReference type="HAMAP-Rule" id="MF_00528"/>
    </source>
</evidence>
<comment type="function">
    <text evidence="6 9">Nucleoside triphosphate pyrophosphatase that hydrolyzes 7-methyl-GTP (m(7)GTP). May have a dual role in cell division arrest and in preventing the incorporation of modified nucleotides into cellular nucleic acids.</text>
</comment>
<dbReference type="GO" id="GO:0009117">
    <property type="term" value="P:nucleotide metabolic process"/>
    <property type="evidence" value="ECO:0007669"/>
    <property type="project" value="UniProtKB-KW"/>
</dbReference>
<dbReference type="GO" id="GO:0005737">
    <property type="term" value="C:cytoplasm"/>
    <property type="evidence" value="ECO:0007669"/>
    <property type="project" value="UniProtKB-SubCell"/>
</dbReference>
<keyword evidence="2 9" id="KW-0963">Cytoplasm</keyword>
<evidence type="ECO:0000313" key="11">
    <source>
        <dbReference type="Proteomes" id="UP000236724"/>
    </source>
</evidence>
<evidence type="ECO:0000256" key="4">
    <source>
        <dbReference type="ARBA" id="ARBA00023080"/>
    </source>
</evidence>
<dbReference type="Proteomes" id="UP000236724">
    <property type="component" value="Unassembled WGS sequence"/>
</dbReference>
<keyword evidence="3 9" id="KW-0378">Hydrolase</keyword>
<dbReference type="Pfam" id="PF02545">
    <property type="entry name" value="Maf"/>
    <property type="match status" value="1"/>
</dbReference>
<comment type="catalytic activity">
    <reaction evidence="5 9">
        <text>N(7)-methyl-GTP + H2O = N(7)-methyl-GMP + diphosphate + H(+)</text>
        <dbReference type="Rhea" id="RHEA:58744"/>
        <dbReference type="ChEBI" id="CHEBI:15377"/>
        <dbReference type="ChEBI" id="CHEBI:15378"/>
        <dbReference type="ChEBI" id="CHEBI:33019"/>
        <dbReference type="ChEBI" id="CHEBI:58285"/>
        <dbReference type="ChEBI" id="CHEBI:87133"/>
    </reaction>
</comment>
<dbReference type="EMBL" id="FMSV02000530">
    <property type="protein sequence ID" value="SEH07421.1"/>
    <property type="molecule type" value="Genomic_DNA"/>
</dbReference>
<name>A0A1H6FDE4_9GAMM</name>
<feature type="active site" description="Proton acceptor" evidence="9">
    <location>
        <position position="77"/>
    </location>
</feature>